<feature type="compositionally biased region" description="Pro residues" evidence="1">
    <location>
        <begin position="155"/>
        <end position="177"/>
    </location>
</feature>
<dbReference type="InterPro" id="IPR019315">
    <property type="entry name" value="MMTA2_N"/>
</dbReference>
<dbReference type="Proteomes" id="UP001445335">
    <property type="component" value="Unassembled WGS sequence"/>
</dbReference>
<dbReference type="Pfam" id="PF10159">
    <property type="entry name" value="MMtag"/>
    <property type="match status" value="1"/>
</dbReference>
<reference evidence="3 4" key="1">
    <citation type="journal article" date="2024" name="Nat. Commun.">
        <title>Phylogenomics reveals the evolutionary origins of lichenization in chlorophyte algae.</title>
        <authorList>
            <person name="Puginier C."/>
            <person name="Libourel C."/>
            <person name="Otte J."/>
            <person name="Skaloud P."/>
            <person name="Haon M."/>
            <person name="Grisel S."/>
            <person name="Petersen M."/>
            <person name="Berrin J.G."/>
            <person name="Delaux P.M."/>
            <person name="Dal Grande F."/>
            <person name="Keller J."/>
        </authorList>
    </citation>
    <scope>NUCLEOTIDE SEQUENCE [LARGE SCALE GENOMIC DNA]</scope>
    <source>
        <strain evidence="3 4">SAG 245.80</strain>
    </source>
</reference>
<proteinExistence type="predicted"/>
<keyword evidence="4" id="KW-1185">Reference proteome</keyword>
<evidence type="ECO:0000313" key="4">
    <source>
        <dbReference type="Proteomes" id="UP001445335"/>
    </source>
</evidence>
<feature type="compositionally biased region" description="Basic and acidic residues" evidence="1">
    <location>
        <begin position="202"/>
        <end position="221"/>
    </location>
</feature>
<evidence type="ECO:0000256" key="1">
    <source>
        <dbReference type="SAM" id="MobiDB-lite"/>
    </source>
</evidence>
<dbReference type="InterPro" id="IPR039207">
    <property type="entry name" value="MMTAG2-like"/>
</dbReference>
<dbReference type="PANTHER" id="PTHR14580">
    <property type="entry name" value="MULTIPLE MYELOMA TUMOR-ASSOCIATED PROTEIN 2 FAMILY MEMBER"/>
    <property type="match status" value="1"/>
</dbReference>
<feature type="domain" description="Multiple myeloma tumor-associated protein 2-like N-terminal" evidence="2">
    <location>
        <begin position="11"/>
        <end position="85"/>
    </location>
</feature>
<accession>A0AAW1S7K9</accession>
<dbReference type="AlphaFoldDB" id="A0AAW1S7K9"/>
<evidence type="ECO:0000313" key="3">
    <source>
        <dbReference type="EMBL" id="KAK9842065.1"/>
    </source>
</evidence>
<gene>
    <name evidence="3" type="ORF">WJX81_006747</name>
</gene>
<feature type="region of interest" description="Disordered" evidence="1">
    <location>
        <begin position="1"/>
        <end position="20"/>
    </location>
</feature>
<feature type="region of interest" description="Disordered" evidence="1">
    <location>
        <begin position="106"/>
        <end position="259"/>
    </location>
</feature>
<feature type="compositionally biased region" description="Basic residues" evidence="1">
    <location>
        <begin position="224"/>
        <end position="234"/>
    </location>
</feature>
<comment type="caution">
    <text evidence="3">The sequence shown here is derived from an EMBL/GenBank/DDBJ whole genome shotgun (WGS) entry which is preliminary data.</text>
</comment>
<feature type="compositionally biased region" description="Gly residues" evidence="1">
    <location>
        <begin position="178"/>
        <end position="188"/>
    </location>
</feature>
<name>A0AAW1S7K9_9CHLO</name>
<evidence type="ECO:0000259" key="2">
    <source>
        <dbReference type="Pfam" id="PF10159"/>
    </source>
</evidence>
<dbReference type="EMBL" id="JALJOU010000009">
    <property type="protein sequence ID" value="KAK9842065.1"/>
    <property type="molecule type" value="Genomic_DNA"/>
</dbReference>
<organism evidence="3 4">
    <name type="scientific">Elliptochloris bilobata</name>
    <dbReference type="NCBI Taxonomy" id="381761"/>
    <lineage>
        <taxon>Eukaryota</taxon>
        <taxon>Viridiplantae</taxon>
        <taxon>Chlorophyta</taxon>
        <taxon>core chlorophytes</taxon>
        <taxon>Trebouxiophyceae</taxon>
        <taxon>Trebouxiophyceae incertae sedis</taxon>
        <taxon>Elliptochloris clade</taxon>
        <taxon>Elliptochloris</taxon>
    </lineage>
</organism>
<dbReference type="PANTHER" id="PTHR14580:SF0">
    <property type="entry name" value="MULTIPLE MYELOMA TUMOR-ASSOCIATED PROTEIN 2"/>
    <property type="match status" value="1"/>
</dbReference>
<sequence>MSLYNGPPRGGTRGGADQFSWESVKADPDREFYLGHSVKATTGRWQKGKDVFWYTREKKGDDDAAAAEMLAIKQREEDLMAEALGIKPRTLRPMARAKLDKKDVAQLLSRGEEGEEPNPAAEADRIQGLGFAAGAHGSMEEPEREVLAGVGLDRPMPPPPGRPGAPQAGPGPPPGGGPPAGSCGGGSTLPGPPAIPAAALKLVKEAQKKAAKEARKEERAAAKTARKAKRRAKRERLEREAPSPPSSPFSGPANQRQGH</sequence>
<protein>
    <recommendedName>
        <fullName evidence="2">Multiple myeloma tumor-associated protein 2-like N-terminal domain-containing protein</fullName>
    </recommendedName>
</protein>